<dbReference type="PROSITE" id="PS00018">
    <property type="entry name" value="EF_HAND_1"/>
    <property type="match status" value="2"/>
</dbReference>
<evidence type="ECO:0000256" key="1">
    <source>
        <dbReference type="ARBA" id="ARBA00022729"/>
    </source>
</evidence>
<organism evidence="5">
    <name type="scientific">Heligmosomoides polygyrus</name>
    <name type="common">Parasitic roundworm</name>
    <dbReference type="NCBI Taxonomy" id="6339"/>
    <lineage>
        <taxon>Eukaryota</taxon>
        <taxon>Metazoa</taxon>
        <taxon>Ecdysozoa</taxon>
        <taxon>Nematoda</taxon>
        <taxon>Chromadorea</taxon>
        <taxon>Rhabditida</taxon>
        <taxon>Rhabditina</taxon>
        <taxon>Rhabditomorpha</taxon>
        <taxon>Strongyloidea</taxon>
        <taxon>Heligmosomidae</taxon>
        <taxon>Heligmosomoides</taxon>
    </lineage>
</organism>
<dbReference type="SUPFAM" id="SSF47473">
    <property type="entry name" value="EF-hand"/>
    <property type="match status" value="1"/>
</dbReference>
<dbReference type="Pfam" id="PF13499">
    <property type="entry name" value="EF-hand_7"/>
    <property type="match status" value="1"/>
</dbReference>
<sequence>MNDLNHDGRLDGLEIAKGAMHKHDGNLAPVLSDMTVEAIVDGTLKRMDKDNDGYIDFAEYNKVIAQ</sequence>
<dbReference type="GO" id="GO:0005509">
    <property type="term" value="F:calcium ion binding"/>
    <property type="evidence" value="ECO:0007669"/>
    <property type="project" value="InterPro"/>
</dbReference>
<accession>A0A3P7XEV3</accession>
<evidence type="ECO:0000259" key="4">
    <source>
        <dbReference type="PROSITE" id="PS50222"/>
    </source>
</evidence>
<dbReference type="AlphaFoldDB" id="A0A3P7XEV3"/>
<dbReference type="PROSITE" id="PS50222">
    <property type="entry name" value="EF_HAND_2"/>
    <property type="match status" value="1"/>
</dbReference>
<proteinExistence type="predicted"/>
<name>A0A3P7XEV3_HELPZ</name>
<dbReference type="InterPro" id="IPR011992">
    <property type="entry name" value="EF-hand-dom_pair"/>
</dbReference>
<dbReference type="InterPro" id="IPR052110">
    <property type="entry name" value="MCFD2-like"/>
</dbReference>
<protein>
    <recommendedName>
        <fullName evidence="4">EF-hand domain-containing protein</fullName>
    </recommendedName>
</protein>
<dbReference type="PANTHER" id="PTHR23104">
    <property type="entry name" value="MULTIPLE COAGULATION FACTOR DEFICIENCY PROTEIN 2 NEURAL STEM CELL DERIVED NEURONAL SURVIVAL PROTEIN"/>
    <property type="match status" value="1"/>
</dbReference>
<keyword evidence="2" id="KW-0677">Repeat</keyword>
<feature type="domain" description="EF-hand" evidence="4">
    <location>
        <begin position="35"/>
        <end position="66"/>
    </location>
</feature>
<gene>
    <name evidence="5" type="ORF">HPBE_LOCUS2740</name>
</gene>
<dbReference type="InterPro" id="IPR002048">
    <property type="entry name" value="EF_hand_dom"/>
</dbReference>
<evidence type="ECO:0000313" key="5">
    <source>
        <dbReference type="EMBL" id="VDO27902.1"/>
    </source>
</evidence>
<dbReference type="EMBL" id="UZAH01004747">
    <property type="protein sequence ID" value="VDO27902.1"/>
    <property type="molecule type" value="Genomic_DNA"/>
</dbReference>
<dbReference type="Gene3D" id="1.10.238.10">
    <property type="entry name" value="EF-hand"/>
    <property type="match status" value="1"/>
</dbReference>
<evidence type="ECO:0000256" key="2">
    <source>
        <dbReference type="ARBA" id="ARBA00022737"/>
    </source>
</evidence>
<dbReference type="OrthoDB" id="289247at2759"/>
<evidence type="ECO:0000256" key="3">
    <source>
        <dbReference type="ARBA" id="ARBA00022837"/>
    </source>
</evidence>
<keyword evidence="3" id="KW-0106">Calcium</keyword>
<dbReference type="InterPro" id="IPR018247">
    <property type="entry name" value="EF_Hand_1_Ca_BS"/>
</dbReference>
<reference evidence="5" key="1">
    <citation type="submission" date="2018-11" db="EMBL/GenBank/DDBJ databases">
        <authorList>
            <consortium name="Pathogen Informatics"/>
        </authorList>
    </citation>
    <scope>NUCLEOTIDE SEQUENCE [LARGE SCALE GENOMIC DNA]</scope>
</reference>
<dbReference type="PANTHER" id="PTHR23104:SF17">
    <property type="entry name" value="EF-HAND DOMAIN-CONTAINING PROTEIN"/>
    <property type="match status" value="1"/>
</dbReference>
<keyword evidence="1" id="KW-0732">Signal</keyword>